<dbReference type="Pfam" id="PF23076">
    <property type="entry name" value="PH_FT_C"/>
    <property type="match status" value="1"/>
</dbReference>
<gene>
    <name evidence="4" type="ORF">AJ80_00897</name>
</gene>
<reference evidence="4 5" key="1">
    <citation type="submission" date="2017-10" db="EMBL/GenBank/DDBJ databases">
        <title>Comparative genomics in systemic dimorphic fungi from Ajellomycetaceae.</title>
        <authorList>
            <person name="Munoz J.F."/>
            <person name="Mcewen J.G."/>
            <person name="Clay O.K."/>
            <person name="Cuomo C.A."/>
        </authorList>
    </citation>
    <scope>NUCLEOTIDE SEQUENCE [LARGE SCALE GENOMIC DNA]</scope>
    <source>
        <strain evidence="4 5">UAMH7299</strain>
    </source>
</reference>
<keyword evidence="5" id="KW-1185">Reference proteome</keyword>
<evidence type="ECO:0000313" key="4">
    <source>
        <dbReference type="EMBL" id="PGH27419.1"/>
    </source>
</evidence>
<protein>
    <submittedName>
        <fullName evidence="4">Uncharacterized protein</fullName>
    </submittedName>
</protein>
<dbReference type="AlphaFoldDB" id="A0A2B7Z2F9"/>
<proteinExistence type="predicted"/>
<feature type="compositionally biased region" description="Pro residues" evidence="1">
    <location>
        <begin position="183"/>
        <end position="195"/>
    </location>
</feature>
<dbReference type="Proteomes" id="UP000224634">
    <property type="component" value="Unassembled WGS sequence"/>
</dbReference>
<dbReference type="InterPro" id="IPR057081">
    <property type="entry name" value="PH_N"/>
</dbReference>
<comment type="caution">
    <text evidence="4">The sequence shown here is derived from an EMBL/GenBank/DDBJ whole genome shotgun (WGS) entry which is preliminary data.</text>
</comment>
<dbReference type="EMBL" id="PDNA01000007">
    <property type="protein sequence ID" value="PGH27419.1"/>
    <property type="molecule type" value="Genomic_DNA"/>
</dbReference>
<evidence type="ECO:0000259" key="2">
    <source>
        <dbReference type="Pfam" id="PF23074"/>
    </source>
</evidence>
<dbReference type="OrthoDB" id="5345571at2759"/>
<feature type="compositionally biased region" description="Low complexity" evidence="1">
    <location>
        <begin position="261"/>
        <end position="274"/>
    </location>
</feature>
<accession>A0A2B7Z2F9</accession>
<evidence type="ECO:0000259" key="3">
    <source>
        <dbReference type="Pfam" id="PF23076"/>
    </source>
</evidence>
<sequence length="560" mass="63582">MSFLDLAVLVEGVAAGHAPFIIDVPEEAVIITSTMSELYGISSVLRSMEIAYNSYQRHHFNRITHDVELIVRSSLRYTIDAMGEMIVAMRGDPQGLSPDAFRRTWFSMRDFFYYQAGYPIDVRLGYYKKMLQEMDKIVKGELPDEDVLSRYRARVSALRVTQDREFAAGADRRRHSYGYGVLPPAPAPPPPPPAPIIRTRPRSRTPSPPLKSALRRSDPVVVTPVPRRSFERQRPSQPPRLIREAVSPRGRSPILPPELFDTSSSSDSEVTDSSPKLSSKGVKHWATAVFHVPVTATALTPAGDFTKCYGTPNSDALERLEKEYDRLLEMSFTGQLRMTVSFYLRGIDGRGRMLCTIHRSKTRPLYATMPLSSLQVHREDSCLQLCQHRPSSRNNELDMWANLQFTSFERLVVFYCTFIALRGQDSSFKYTMPEAGLEGENELFAAPIRDDDYNHALRILQDEETKAIRIDASAHEGALEGVPIWTAFIHQHVRSKTWARQVAPKVIHLSELERVTFISSDLYKPQVTSSGAHVLKFTERADADGFVKLIRELHRESRRR</sequence>
<dbReference type="Pfam" id="PF23074">
    <property type="entry name" value="PH_FT_N"/>
    <property type="match status" value="1"/>
</dbReference>
<organism evidence="4 5">
    <name type="scientific">Polytolypa hystricis (strain UAMH7299)</name>
    <dbReference type="NCBI Taxonomy" id="1447883"/>
    <lineage>
        <taxon>Eukaryota</taxon>
        <taxon>Fungi</taxon>
        <taxon>Dikarya</taxon>
        <taxon>Ascomycota</taxon>
        <taxon>Pezizomycotina</taxon>
        <taxon>Eurotiomycetes</taxon>
        <taxon>Eurotiomycetidae</taxon>
        <taxon>Onygenales</taxon>
        <taxon>Onygenales incertae sedis</taxon>
        <taxon>Polytolypa</taxon>
    </lineage>
</organism>
<evidence type="ECO:0000256" key="1">
    <source>
        <dbReference type="SAM" id="MobiDB-lite"/>
    </source>
</evidence>
<feature type="domain" description="PH" evidence="2">
    <location>
        <begin position="315"/>
        <end position="429"/>
    </location>
</feature>
<feature type="domain" description="PH" evidence="3">
    <location>
        <begin position="442"/>
        <end position="554"/>
    </location>
</feature>
<name>A0A2B7Z2F9_POLH7</name>
<dbReference type="InterPro" id="IPR057082">
    <property type="entry name" value="PH_C"/>
</dbReference>
<feature type="region of interest" description="Disordered" evidence="1">
    <location>
        <begin position="177"/>
        <end position="278"/>
    </location>
</feature>
<evidence type="ECO:0000313" key="5">
    <source>
        <dbReference type="Proteomes" id="UP000224634"/>
    </source>
</evidence>